<dbReference type="EMBL" id="BAABDH010000041">
    <property type="protein sequence ID" value="GAA3940401.1"/>
    <property type="molecule type" value="Genomic_DNA"/>
</dbReference>
<evidence type="ECO:0000313" key="3">
    <source>
        <dbReference type="Proteomes" id="UP001499909"/>
    </source>
</evidence>
<name>A0ABP7NB07_9BACT</name>
<organism evidence="2 3">
    <name type="scientific">Hymenobacter algoricola</name>
    <dbReference type="NCBI Taxonomy" id="486267"/>
    <lineage>
        <taxon>Bacteria</taxon>
        <taxon>Pseudomonadati</taxon>
        <taxon>Bacteroidota</taxon>
        <taxon>Cytophagia</taxon>
        <taxon>Cytophagales</taxon>
        <taxon>Hymenobacteraceae</taxon>
        <taxon>Hymenobacter</taxon>
    </lineage>
</organism>
<protein>
    <recommendedName>
        <fullName evidence="4">DUF1360 domain-containing protein</fullName>
    </recommendedName>
</protein>
<comment type="caution">
    <text evidence="2">The sequence shown here is derived from an EMBL/GenBank/DDBJ whole genome shotgun (WGS) entry which is preliminary data.</text>
</comment>
<proteinExistence type="predicted"/>
<dbReference type="RefSeq" id="WP_345114425.1">
    <property type="nucleotide sequence ID" value="NZ_BAABDH010000041.1"/>
</dbReference>
<accession>A0ABP7NB07</accession>
<feature type="transmembrane region" description="Helical" evidence="1">
    <location>
        <begin position="6"/>
        <end position="27"/>
    </location>
</feature>
<keyword evidence="1" id="KW-1133">Transmembrane helix</keyword>
<evidence type="ECO:0000313" key="2">
    <source>
        <dbReference type="EMBL" id="GAA3940401.1"/>
    </source>
</evidence>
<keyword evidence="3" id="KW-1185">Reference proteome</keyword>
<sequence length="85" mass="9596">MLTELLALIVIVGMTAAALLVCFEKWGWLVAWEVQRPAWLMKRCDFCLGFWLAVLLITAAIIMLGLPWYWVSGALPAAAFCRFFS</sequence>
<gene>
    <name evidence="2" type="ORF">GCM10022406_25520</name>
</gene>
<keyword evidence="1" id="KW-0472">Membrane</keyword>
<dbReference type="Proteomes" id="UP001499909">
    <property type="component" value="Unassembled WGS sequence"/>
</dbReference>
<keyword evidence="1" id="KW-0812">Transmembrane</keyword>
<feature type="transmembrane region" description="Helical" evidence="1">
    <location>
        <begin position="48"/>
        <end position="70"/>
    </location>
</feature>
<evidence type="ECO:0008006" key="4">
    <source>
        <dbReference type="Google" id="ProtNLM"/>
    </source>
</evidence>
<reference evidence="3" key="1">
    <citation type="journal article" date="2019" name="Int. J. Syst. Evol. Microbiol.">
        <title>The Global Catalogue of Microorganisms (GCM) 10K type strain sequencing project: providing services to taxonomists for standard genome sequencing and annotation.</title>
        <authorList>
            <consortium name="The Broad Institute Genomics Platform"/>
            <consortium name="The Broad Institute Genome Sequencing Center for Infectious Disease"/>
            <person name="Wu L."/>
            <person name="Ma J."/>
        </authorList>
    </citation>
    <scope>NUCLEOTIDE SEQUENCE [LARGE SCALE GENOMIC DNA]</scope>
    <source>
        <strain evidence="3">JCM 17214</strain>
    </source>
</reference>
<evidence type="ECO:0000256" key="1">
    <source>
        <dbReference type="SAM" id="Phobius"/>
    </source>
</evidence>